<accession>A0A1E4T0X6</accession>
<keyword evidence="1" id="KW-0464">Manganese</keyword>
<dbReference type="Gene3D" id="3.60.40.10">
    <property type="entry name" value="PPM-type phosphatase domain"/>
    <property type="match status" value="1"/>
</dbReference>
<reference evidence="4" key="1">
    <citation type="submission" date="2016-04" db="EMBL/GenBank/DDBJ databases">
        <title>Comparative genomics of biotechnologically important yeasts.</title>
        <authorList>
            <consortium name="DOE Joint Genome Institute"/>
            <person name="Riley R."/>
            <person name="Haridas S."/>
            <person name="Wolfe K.H."/>
            <person name="Lopes M.R."/>
            <person name="Hittinger C.T."/>
            <person name="Goker M."/>
            <person name="Salamov A."/>
            <person name="Wisecaver J."/>
            <person name="Long T.M."/>
            <person name="Aerts A.L."/>
            <person name="Barry K."/>
            <person name="Choi C."/>
            <person name="Clum A."/>
            <person name="Coughlan A.Y."/>
            <person name="Deshpande S."/>
            <person name="Douglass A.P."/>
            <person name="Hanson S.J."/>
            <person name="Klenk H.-P."/>
            <person name="Labutti K."/>
            <person name="Lapidus A."/>
            <person name="Lindquist E."/>
            <person name="Lipzen A."/>
            <person name="Meier-Kolthoff J.P."/>
            <person name="Ohm R.A."/>
            <person name="Otillar R.P."/>
            <person name="Pangilinan J."/>
            <person name="Peng Y."/>
            <person name="Rokas A."/>
            <person name="Rosa C.A."/>
            <person name="Scheuner C."/>
            <person name="Sibirny A.A."/>
            <person name="Slot J.C."/>
            <person name="Stielow J.B."/>
            <person name="Sun H."/>
            <person name="Kurtzman C.P."/>
            <person name="Blackwell M."/>
            <person name="Grigoriev I.V."/>
            <person name="Jeffries T.W."/>
        </authorList>
    </citation>
    <scope>NUCLEOTIDE SEQUENCE [LARGE SCALE GENOMIC DNA]</scope>
    <source>
        <strain evidence="4">NRRL YB-2248</strain>
    </source>
</reference>
<comment type="catalytic activity">
    <reaction evidence="1">
        <text>O-phospho-L-seryl-[protein] + H2O = L-seryl-[protein] + phosphate</text>
        <dbReference type="Rhea" id="RHEA:20629"/>
        <dbReference type="Rhea" id="RHEA-COMP:9863"/>
        <dbReference type="Rhea" id="RHEA-COMP:11604"/>
        <dbReference type="ChEBI" id="CHEBI:15377"/>
        <dbReference type="ChEBI" id="CHEBI:29999"/>
        <dbReference type="ChEBI" id="CHEBI:43474"/>
        <dbReference type="ChEBI" id="CHEBI:83421"/>
        <dbReference type="EC" id="3.1.3.16"/>
    </reaction>
</comment>
<dbReference type="STRING" id="983967.A0A1E4T0X6"/>
<dbReference type="OrthoDB" id="60843at2759"/>
<keyword evidence="1" id="KW-0904">Protein phosphatase</keyword>
<comment type="cofactor">
    <cofactor evidence="1">
        <name>Mn(2+)</name>
        <dbReference type="ChEBI" id="CHEBI:29035"/>
    </cofactor>
</comment>
<dbReference type="Proteomes" id="UP000094801">
    <property type="component" value="Unassembled WGS sequence"/>
</dbReference>
<evidence type="ECO:0000256" key="1">
    <source>
        <dbReference type="RuleBase" id="RU366020"/>
    </source>
</evidence>
<name>A0A1E4T0X6_9ASCO</name>
<organism evidence="3 4">
    <name type="scientific">[Candida] arabinofermentans NRRL YB-2248</name>
    <dbReference type="NCBI Taxonomy" id="983967"/>
    <lineage>
        <taxon>Eukaryota</taxon>
        <taxon>Fungi</taxon>
        <taxon>Dikarya</taxon>
        <taxon>Ascomycota</taxon>
        <taxon>Saccharomycotina</taxon>
        <taxon>Pichiomycetes</taxon>
        <taxon>Pichiales</taxon>
        <taxon>Pichiaceae</taxon>
        <taxon>Ogataea</taxon>
        <taxon>Ogataea/Candida clade</taxon>
    </lineage>
</organism>
<protein>
    <recommendedName>
        <fullName evidence="1">Protein phosphatase</fullName>
        <ecNumber evidence="1">3.1.3.16</ecNumber>
    </recommendedName>
</protein>
<dbReference type="AlphaFoldDB" id="A0A1E4T0X6"/>
<comment type="similarity">
    <text evidence="1">Belongs to the PP2C family.</text>
</comment>
<dbReference type="SMART" id="SM00332">
    <property type="entry name" value="PP2Cc"/>
    <property type="match status" value="1"/>
</dbReference>
<proteinExistence type="inferred from homology"/>
<dbReference type="InterPro" id="IPR001932">
    <property type="entry name" value="PPM-type_phosphatase-like_dom"/>
</dbReference>
<dbReference type="EC" id="3.1.3.16" evidence="1"/>
<dbReference type="SUPFAM" id="SSF81606">
    <property type="entry name" value="PP2C-like"/>
    <property type="match status" value="1"/>
</dbReference>
<gene>
    <name evidence="3" type="ORF">CANARDRAFT_28175</name>
</gene>
<keyword evidence="4" id="KW-1185">Reference proteome</keyword>
<dbReference type="InterPro" id="IPR039123">
    <property type="entry name" value="PPTC7"/>
</dbReference>
<keyword evidence="1" id="KW-0460">Magnesium</keyword>
<keyword evidence="1" id="KW-0479">Metal-binding</keyword>
<dbReference type="InterPro" id="IPR036457">
    <property type="entry name" value="PPM-type-like_dom_sf"/>
</dbReference>
<comment type="cofactor">
    <cofactor evidence="1">
        <name>Mg(2+)</name>
        <dbReference type="ChEBI" id="CHEBI:18420"/>
    </cofactor>
</comment>
<sequence length="361" mass="40842">MFISNPSPSILLQHLNHHTRTTILKSNSRILLRTSTQRRLFTGDAYHNFKNFKNGHTIIKDFKNNSSSFVLSVSFEPKDRLKETTPSESDTLLKNYRRKIMNSNDAFGSPTGEDNYIMAYSEQGVIAGVLDGVGGWSEQGYDSSAISRELSDKVTSTYLQHPEQPALQILEDAFKQVKNEGIVEVGSTTICYGIIDSKSLKMHALNLGDSWFGIFRQIDDHWKCIYESKEQTYYFNAPYQLSIIPDEFLENAKKKGSKYLMNEPNEAELYEYQLQSGDLVLFTTDGLIDNIVISDVSMYLDQNFDLELIGEVNTNLVSNVKSLSLNTHFKSVFSQRLSEITGQDYVGGKPDDVTTVMVHVT</sequence>
<dbReference type="PANTHER" id="PTHR12320:SF1">
    <property type="entry name" value="PROTEIN PHOSPHATASE PTC7 HOMOLOG"/>
    <property type="match status" value="1"/>
</dbReference>
<comment type="catalytic activity">
    <reaction evidence="1">
        <text>O-phospho-L-threonyl-[protein] + H2O = L-threonyl-[protein] + phosphate</text>
        <dbReference type="Rhea" id="RHEA:47004"/>
        <dbReference type="Rhea" id="RHEA-COMP:11060"/>
        <dbReference type="Rhea" id="RHEA-COMP:11605"/>
        <dbReference type="ChEBI" id="CHEBI:15377"/>
        <dbReference type="ChEBI" id="CHEBI:30013"/>
        <dbReference type="ChEBI" id="CHEBI:43474"/>
        <dbReference type="ChEBI" id="CHEBI:61977"/>
        <dbReference type="EC" id="3.1.3.16"/>
    </reaction>
</comment>
<dbReference type="GO" id="GO:0046872">
    <property type="term" value="F:metal ion binding"/>
    <property type="evidence" value="ECO:0007669"/>
    <property type="project" value="UniProtKB-UniRule"/>
</dbReference>
<evidence type="ECO:0000313" key="4">
    <source>
        <dbReference type="Proteomes" id="UP000094801"/>
    </source>
</evidence>
<dbReference type="PANTHER" id="PTHR12320">
    <property type="entry name" value="PROTEIN PHOSPHATASE 2C"/>
    <property type="match status" value="1"/>
</dbReference>
<dbReference type="EMBL" id="KV453852">
    <property type="protein sequence ID" value="ODV85378.1"/>
    <property type="molecule type" value="Genomic_DNA"/>
</dbReference>
<evidence type="ECO:0000259" key="2">
    <source>
        <dbReference type="PROSITE" id="PS51746"/>
    </source>
</evidence>
<keyword evidence="1" id="KW-0378">Hydrolase</keyword>
<dbReference type="GO" id="GO:0004722">
    <property type="term" value="F:protein serine/threonine phosphatase activity"/>
    <property type="evidence" value="ECO:0007669"/>
    <property type="project" value="UniProtKB-EC"/>
</dbReference>
<feature type="domain" description="PPM-type phosphatase" evidence="2">
    <location>
        <begin position="98"/>
        <end position="360"/>
    </location>
</feature>
<dbReference type="SMART" id="SM00331">
    <property type="entry name" value="PP2C_SIG"/>
    <property type="match status" value="1"/>
</dbReference>
<dbReference type="PROSITE" id="PS51746">
    <property type="entry name" value="PPM_2"/>
    <property type="match status" value="1"/>
</dbReference>
<evidence type="ECO:0000313" key="3">
    <source>
        <dbReference type="EMBL" id="ODV85378.1"/>
    </source>
</evidence>